<evidence type="ECO:0000256" key="1">
    <source>
        <dbReference type="ARBA" id="ARBA00023117"/>
    </source>
</evidence>
<feature type="region of interest" description="Disordered" evidence="3">
    <location>
        <begin position="956"/>
        <end position="979"/>
    </location>
</feature>
<dbReference type="Gene3D" id="1.20.920.10">
    <property type="entry name" value="Bromodomain-like"/>
    <property type="match status" value="1"/>
</dbReference>
<feature type="region of interest" description="Disordered" evidence="3">
    <location>
        <begin position="178"/>
        <end position="214"/>
    </location>
</feature>
<keyword evidence="1" id="KW-0103">Bromodomain</keyword>
<comment type="caution">
    <text evidence="4">The sequence shown here is derived from an EMBL/GenBank/DDBJ whole genome shotgun (WGS) entry which is preliminary data.</text>
</comment>
<evidence type="ECO:0000256" key="2">
    <source>
        <dbReference type="SAM" id="Coils"/>
    </source>
</evidence>
<feature type="compositionally biased region" description="Polar residues" evidence="3">
    <location>
        <begin position="278"/>
        <end position="303"/>
    </location>
</feature>
<evidence type="ECO:0000256" key="3">
    <source>
        <dbReference type="SAM" id="MobiDB-lite"/>
    </source>
</evidence>
<dbReference type="PANTHER" id="PTHR15398">
    <property type="entry name" value="BROMODOMAIN-CONTAINING PROTEIN 8"/>
    <property type="match status" value="1"/>
</dbReference>
<accession>A0A1D2JKJ5</accession>
<feature type="compositionally biased region" description="Low complexity" evidence="3">
    <location>
        <begin position="371"/>
        <end position="384"/>
    </location>
</feature>
<feature type="compositionally biased region" description="Low complexity" evidence="3">
    <location>
        <begin position="498"/>
        <end position="515"/>
    </location>
</feature>
<evidence type="ECO:0000313" key="4">
    <source>
        <dbReference type="EMBL" id="ODH39744.1"/>
    </source>
</evidence>
<dbReference type="PANTHER" id="PTHR15398:SF4">
    <property type="entry name" value="BROMODOMAIN-CONTAINING PROTEIN 8 ISOFORM X1"/>
    <property type="match status" value="1"/>
</dbReference>
<feature type="compositionally biased region" description="Polar residues" evidence="3">
    <location>
        <begin position="672"/>
        <end position="682"/>
    </location>
</feature>
<feature type="coiled-coil region" evidence="2">
    <location>
        <begin position="236"/>
        <end position="263"/>
    </location>
</feature>
<name>A0A1D2JKJ5_PARBR</name>
<sequence>MILIISRGKRVNIEPLFSRISMPHVGLEMPRHSSAPWDDSANIGVEIESCVFVAVGRHRFGLTVKHTSPLLRHRYQFLYNSTRSTLNVAPIVKDNNALSGRFDWQWGMPSLSSYTAFESLFFFQYLSTFESRPSNLTPISELLTNNSFVRQDATFDKARLTPQALEVLYADLVKEELQNREGTPSGHGPTSYCSESENSNPKKRKIQDRSSKQMLDGASYSTVIPALVARLYARYKEMVTREIEEEERKYSEIKDEIQRLEIGEVSQQTLSVVDGPSVTPQASEQVAQRKPTSVQDSVASNSKVQEKRSVTETPQAPRSSDQLHHAQTQQHAQSVLAQGQKAIQQALQMEGKSVNVAVPTSACLSSQFPRTQQIQQSGQQSTLQNISARSLAPSSANRSAPFPTNEQVPARSSQYGTLTPSQPAEGSTVSQVDPGAVQSQALPPIAAASTLPAMPSLHATPTPTGVQQPQPLQPTTATFQPVQYIPLQTKTSQTTPAQNTQQPLSQPQSPLNPNPYAHVSPYASAPYSTSQLTGKTPLPLGQAIPHAQPDVNKALQSPCGSPRQASPALGVGLPQQLQSDTRSRTSSQESCPNTPLGNAGSIRLDSGTPSFSASLSRRPPRPSVDTSGVLTPWKKPSPIAISKSPGSPLRPKPEDVSPISERVPSPTFEIESPSSISKSHLSYQGADVDFDTGPAGNTRRRKTTPAFSSKAADNLVPSPLRIMRNRNRAQSNEFRDDESITDSGSVTQRKIKHEMPSTPSGISDDTEMEQRSSSRLRAPKQAQVDENLSKRTSKRKRGQSEASGFEDANQPPNRQENQYVQCTRNFPRTCAPIMNYVASHKYASIFAKPLTERDVPGYKNLIYRSQDIKSIKSAVYQGSKAVTAATVALNTPSGDNIESPGPSIGTSTKTNGLLLKRTAELIPPKGIVNSAQLEMELVRMFANAVMFNPTSDRAFGPSFPMQSDSVSREGTQDSSDFEEGGIINDTLEMYDDVEKAVSRWRAAERAVDDMGGKSMLSLRRGSASDINMDSADEVK</sequence>
<dbReference type="Proteomes" id="UP000242814">
    <property type="component" value="Unassembled WGS sequence"/>
</dbReference>
<feature type="region of interest" description="Disordered" evidence="3">
    <location>
        <begin position="271"/>
        <end position="336"/>
    </location>
</feature>
<feature type="region of interest" description="Disordered" evidence="3">
    <location>
        <begin position="369"/>
        <end position="433"/>
    </location>
</feature>
<evidence type="ECO:0000313" key="5">
    <source>
        <dbReference type="Proteomes" id="UP000242814"/>
    </source>
</evidence>
<dbReference type="SUPFAM" id="SSF47370">
    <property type="entry name" value="Bromodomain"/>
    <property type="match status" value="1"/>
</dbReference>
<feature type="compositionally biased region" description="Low complexity" evidence="3">
    <location>
        <begin position="460"/>
        <end position="474"/>
    </location>
</feature>
<dbReference type="AlphaFoldDB" id="A0A1D2JKJ5"/>
<evidence type="ECO:0008006" key="6">
    <source>
        <dbReference type="Google" id="ProtNLM"/>
    </source>
</evidence>
<feature type="compositionally biased region" description="Polar residues" evidence="3">
    <location>
        <begin position="575"/>
        <end position="596"/>
    </location>
</feature>
<keyword evidence="2" id="KW-0175">Coiled coil</keyword>
<feature type="region of interest" description="Disordered" evidence="3">
    <location>
        <begin position="1011"/>
        <end position="1035"/>
    </location>
</feature>
<dbReference type="GO" id="GO:0006325">
    <property type="term" value="P:chromatin organization"/>
    <property type="evidence" value="ECO:0007669"/>
    <property type="project" value="UniProtKB-ARBA"/>
</dbReference>
<dbReference type="InterPro" id="IPR036427">
    <property type="entry name" value="Bromodomain-like_sf"/>
</dbReference>
<dbReference type="EMBL" id="LZYO01000048">
    <property type="protein sequence ID" value="ODH39744.1"/>
    <property type="molecule type" value="Genomic_DNA"/>
</dbReference>
<feature type="compositionally biased region" description="Polar residues" evidence="3">
    <location>
        <begin position="385"/>
        <end position="433"/>
    </location>
</feature>
<feature type="region of interest" description="Disordered" evidence="3">
    <location>
        <begin position="454"/>
        <end position="474"/>
    </location>
</feature>
<feature type="compositionally biased region" description="Polar residues" evidence="3">
    <location>
        <begin position="311"/>
        <end position="320"/>
    </location>
</feature>
<dbReference type="VEuPathDB" id="FungiDB:PADG_07033"/>
<protein>
    <recommendedName>
        <fullName evidence="6">Bromo domain-containing protein</fullName>
    </recommendedName>
</protein>
<reference evidence="4 5" key="1">
    <citation type="submission" date="2016-06" db="EMBL/GenBank/DDBJ databases">
        <authorList>
            <person name="Kjaerup R.B."/>
            <person name="Dalgaard T.S."/>
            <person name="Juul-Madsen H.R."/>
        </authorList>
    </citation>
    <scope>NUCLEOTIDE SEQUENCE [LARGE SCALE GENOMIC DNA]</scope>
    <source>
        <strain evidence="4 5">Pb300</strain>
    </source>
</reference>
<dbReference type="GO" id="GO:0035267">
    <property type="term" value="C:NuA4 histone acetyltransferase complex"/>
    <property type="evidence" value="ECO:0007669"/>
    <property type="project" value="TreeGrafter"/>
</dbReference>
<gene>
    <name evidence="4" type="ORF">ACO22_01790</name>
</gene>
<organism evidence="4 5">
    <name type="scientific">Paracoccidioides brasiliensis</name>
    <dbReference type="NCBI Taxonomy" id="121759"/>
    <lineage>
        <taxon>Eukaryota</taxon>
        <taxon>Fungi</taxon>
        <taxon>Dikarya</taxon>
        <taxon>Ascomycota</taxon>
        <taxon>Pezizomycotina</taxon>
        <taxon>Eurotiomycetes</taxon>
        <taxon>Eurotiomycetidae</taxon>
        <taxon>Onygenales</taxon>
        <taxon>Ajellomycetaceae</taxon>
        <taxon>Paracoccidioides</taxon>
    </lineage>
</organism>
<feature type="region of interest" description="Disordered" evidence="3">
    <location>
        <begin position="491"/>
        <end position="818"/>
    </location>
</feature>
<proteinExistence type="predicted"/>
<dbReference type="VEuPathDB" id="FungiDB:PABG_05234"/>